<sequence length="349" mass="36039">MRGGERHEFSLGGDANHEAAMTTDAELAAYGPYLLPEGVTVTEPETELDYGDAEGHYYGYIYVRDVQRAALADGAYAVDLTTTLADGAAGAGARIHGLTGGESELFLGRSPSLRATRTEGTSKDTNDEAAKYWLPRLVVRREGADLATDFVTLIEPTPPGEQPRIASIEQVDHDGPEGTIAVRATHTDGTVDIIISAPSDDATVTAAGITLTGKLGFVRLVDGQAAGMHLGGGAALSGGGAALEGEGPVTGTVTGTTRTDAGDATNAFLTDATVPDWVAGHALVVTRPDGKTHPYAIAAVSAIEGGTAIELESTDPGFVVDGEVSSLTFLPHTVWEGETTFRIENSASS</sequence>
<reference evidence="1 2" key="1">
    <citation type="submission" date="2017-07" db="EMBL/GenBank/DDBJ databases">
        <title>Draft whole genome sequences of clinical Proprionibacteriaceae strains.</title>
        <authorList>
            <person name="Bernier A.-M."/>
            <person name="Bernard K."/>
            <person name="Domingo M.-C."/>
        </authorList>
    </citation>
    <scope>NUCLEOTIDE SEQUENCE [LARGE SCALE GENOMIC DNA]</scope>
    <source>
        <strain evidence="1 2">NML 160184</strain>
    </source>
</reference>
<dbReference type="Gene3D" id="2.70.98.70">
    <property type="match status" value="1"/>
</dbReference>
<gene>
    <name evidence="1" type="ORF">CGZ92_04760</name>
</gene>
<organism evidence="1 2">
    <name type="scientific">Parenemella sanctibonifatiensis</name>
    <dbReference type="NCBI Taxonomy" id="2016505"/>
    <lineage>
        <taxon>Bacteria</taxon>
        <taxon>Bacillati</taxon>
        <taxon>Actinomycetota</taxon>
        <taxon>Actinomycetes</taxon>
        <taxon>Propionibacteriales</taxon>
        <taxon>Propionibacteriaceae</taxon>
        <taxon>Parenemella</taxon>
    </lineage>
</organism>
<evidence type="ECO:0000313" key="2">
    <source>
        <dbReference type="Proteomes" id="UP000216533"/>
    </source>
</evidence>
<accession>A0A255E9R8</accession>
<protein>
    <submittedName>
        <fullName evidence="1">Uncharacterized protein</fullName>
    </submittedName>
</protein>
<dbReference type="Proteomes" id="UP000216533">
    <property type="component" value="Unassembled WGS sequence"/>
</dbReference>
<dbReference type="AlphaFoldDB" id="A0A255E9R8"/>
<dbReference type="EMBL" id="NMVI01000013">
    <property type="protein sequence ID" value="OYN88256.1"/>
    <property type="molecule type" value="Genomic_DNA"/>
</dbReference>
<proteinExistence type="predicted"/>
<evidence type="ECO:0000313" key="1">
    <source>
        <dbReference type="EMBL" id="OYN88256.1"/>
    </source>
</evidence>
<comment type="caution">
    <text evidence="1">The sequence shown here is derived from an EMBL/GenBank/DDBJ whole genome shotgun (WGS) entry which is preliminary data.</text>
</comment>
<name>A0A255E9R8_9ACTN</name>